<dbReference type="GeneID" id="14913706"/>
<feature type="chain" id="PRO_5003989812" evidence="2">
    <location>
        <begin position="27"/>
        <end position="435"/>
    </location>
</feature>
<sequence length="435" mass="47466">MVQRGRSAALLVAVVLCAVFVAGGAAANWSDVDQILQAGVQDGAYPGCVALVGNKNGIIYERAVGHYTYGATPPFSSRNPPMAIDTLFDMASCTKVTTTTTAVAQFYQRGELPLHTRIADVLGKEYAQHGKGDITVLNCLLHNTGYPPDPSPNYWDPAFGCPETRKPHPEENFSCQDRIYKSLLAQTLANPVGSVYVYSDLSMITLMYVVGNLAKDLGYVKPTDLIAGCDQGGPGAAQCYFEAYVRRYVFHQASMYDSYEWSRSAPCENDTTYLHKVIQGQVSDGNAYALGGIAGHAGLFSNVRDLFKLMHRWMWAAPNDHWLNTSTAEFFVKEYNHSQSSRALGWNTNDPTVRDQGWGLSCGALSAKTFMHIGYTGTEMCGDPVNGVVTILLTNRVYPSSDNEKVGIYRRKFNNAVVQVLGLSGSDSGPIVVQE</sequence>
<dbReference type="EMBL" id="KB008099">
    <property type="protein sequence ID" value="ELR13170.1"/>
    <property type="molecule type" value="Genomic_DNA"/>
</dbReference>
<dbReference type="InterPro" id="IPR001466">
    <property type="entry name" value="Beta-lactam-related"/>
</dbReference>
<reference evidence="4 5" key="1">
    <citation type="journal article" date="2013" name="Genome Biol.">
        <title>Genome of Acanthamoeba castellanii highlights extensive lateral gene transfer and early evolution of tyrosine kinase signaling.</title>
        <authorList>
            <person name="Clarke M."/>
            <person name="Lohan A.J."/>
            <person name="Liu B."/>
            <person name="Lagkouvardos I."/>
            <person name="Roy S."/>
            <person name="Zafar N."/>
            <person name="Bertelli C."/>
            <person name="Schilde C."/>
            <person name="Kianianmomeni A."/>
            <person name="Burglin T.R."/>
            <person name="Frech C."/>
            <person name="Turcotte B."/>
            <person name="Kopec K.O."/>
            <person name="Synnott J.M."/>
            <person name="Choo C."/>
            <person name="Paponov I."/>
            <person name="Finkler A."/>
            <person name="Soon Heng Tan C."/>
            <person name="Hutchins A.P."/>
            <person name="Weinmeier T."/>
            <person name="Rattei T."/>
            <person name="Chu J.S."/>
            <person name="Gimenez G."/>
            <person name="Irimia M."/>
            <person name="Rigden D.J."/>
            <person name="Fitzpatrick D.A."/>
            <person name="Lorenzo-Morales J."/>
            <person name="Bateman A."/>
            <person name="Chiu C.H."/>
            <person name="Tang P."/>
            <person name="Hegemann P."/>
            <person name="Fromm H."/>
            <person name="Raoult D."/>
            <person name="Greub G."/>
            <person name="Miranda-Saavedra D."/>
            <person name="Chen N."/>
            <person name="Nash P."/>
            <person name="Ginger M.L."/>
            <person name="Horn M."/>
            <person name="Schaap P."/>
            <person name="Caler L."/>
            <person name="Loftus B."/>
        </authorList>
    </citation>
    <scope>NUCLEOTIDE SEQUENCE [LARGE SCALE GENOMIC DNA]</scope>
    <source>
        <strain evidence="4 5">Neff</strain>
    </source>
</reference>
<keyword evidence="2" id="KW-0732">Signal</keyword>
<dbReference type="OrthoDB" id="5946976at2759"/>
<dbReference type="PANTHER" id="PTHR43283">
    <property type="entry name" value="BETA-LACTAMASE-RELATED"/>
    <property type="match status" value="1"/>
</dbReference>
<dbReference type="PANTHER" id="PTHR43283:SF11">
    <property type="entry name" value="BETA-LACTAMASE-RELATED DOMAIN-CONTAINING PROTEIN"/>
    <property type="match status" value="1"/>
</dbReference>
<dbReference type="InterPro" id="IPR050789">
    <property type="entry name" value="Diverse_Enzym_Activities"/>
</dbReference>
<feature type="domain" description="Beta-lactamase-related" evidence="3">
    <location>
        <begin position="32"/>
        <end position="405"/>
    </location>
</feature>
<feature type="signal peptide" evidence="2">
    <location>
        <begin position="1"/>
        <end position="26"/>
    </location>
</feature>
<dbReference type="AlphaFoldDB" id="L8GJE1"/>
<name>L8GJE1_ACACF</name>
<accession>L8GJE1</accession>
<keyword evidence="1" id="KW-0378">Hydrolase</keyword>
<dbReference type="Gene3D" id="3.40.710.10">
    <property type="entry name" value="DD-peptidase/beta-lactamase superfamily"/>
    <property type="match status" value="1"/>
</dbReference>
<evidence type="ECO:0000256" key="2">
    <source>
        <dbReference type="SAM" id="SignalP"/>
    </source>
</evidence>
<dbReference type="KEGG" id="acan:ACA1_118740"/>
<keyword evidence="5" id="KW-1185">Reference proteome</keyword>
<dbReference type="VEuPathDB" id="AmoebaDB:ACA1_118740"/>
<dbReference type="STRING" id="1257118.L8GJE1"/>
<dbReference type="RefSeq" id="XP_004335183.1">
    <property type="nucleotide sequence ID" value="XM_004335135.1"/>
</dbReference>
<evidence type="ECO:0000256" key="1">
    <source>
        <dbReference type="ARBA" id="ARBA00022801"/>
    </source>
</evidence>
<dbReference type="Pfam" id="PF00144">
    <property type="entry name" value="Beta-lactamase"/>
    <property type="match status" value="1"/>
</dbReference>
<organism evidence="4 5">
    <name type="scientific">Acanthamoeba castellanii (strain ATCC 30010 / Neff)</name>
    <dbReference type="NCBI Taxonomy" id="1257118"/>
    <lineage>
        <taxon>Eukaryota</taxon>
        <taxon>Amoebozoa</taxon>
        <taxon>Discosea</taxon>
        <taxon>Longamoebia</taxon>
        <taxon>Centramoebida</taxon>
        <taxon>Acanthamoebidae</taxon>
        <taxon>Acanthamoeba</taxon>
    </lineage>
</organism>
<gene>
    <name evidence="4" type="ORF">ACA1_118740</name>
</gene>
<evidence type="ECO:0000313" key="5">
    <source>
        <dbReference type="Proteomes" id="UP000011083"/>
    </source>
</evidence>
<dbReference type="Proteomes" id="UP000011083">
    <property type="component" value="Unassembled WGS sequence"/>
</dbReference>
<evidence type="ECO:0000259" key="3">
    <source>
        <dbReference type="Pfam" id="PF00144"/>
    </source>
</evidence>
<evidence type="ECO:0000313" key="4">
    <source>
        <dbReference type="EMBL" id="ELR13170.1"/>
    </source>
</evidence>
<dbReference type="GO" id="GO:0016787">
    <property type="term" value="F:hydrolase activity"/>
    <property type="evidence" value="ECO:0007669"/>
    <property type="project" value="UniProtKB-KW"/>
</dbReference>
<dbReference type="SUPFAM" id="SSF56601">
    <property type="entry name" value="beta-lactamase/transpeptidase-like"/>
    <property type="match status" value="1"/>
</dbReference>
<dbReference type="InterPro" id="IPR012338">
    <property type="entry name" value="Beta-lactam/transpept-like"/>
</dbReference>
<dbReference type="OMA" id="AGWAVRY"/>
<protein>
    <submittedName>
        <fullName evidence="4">Betalactamase</fullName>
    </submittedName>
</protein>
<proteinExistence type="predicted"/>